<feature type="domain" description="Reverse transcriptase Ty1/copia-type" evidence="1">
    <location>
        <begin position="32"/>
        <end position="188"/>
    </location>
</feature>
<dbReference type="InterPro" id="IPR013103">
    <property type="entry name" value="RVT_2"/>
</dbReference>
<protein>
    <recommendedName>
        <fullName evidence="1">Reverse transcriptase Ty1/copia-type domain-containing protein</fullName>
    </recommendedName>
</protein>
<reference evidence="2 3" key="1">
    <citation type="submission" date="2024-04" db="EMBL/GenBank/DDBJ databases">
        <authorList>
            <person name="Fracassetti M."/>
        </authorList>
    </citation>
    <scope>NUCLEOTIDE SEQUENCE [LARGE SCALE GENOMIC DNA]</scope>
</reference>
<dbReference type="EMBL" id="OZ034817">
    <property type="protein sequence ID" value="CAL1380288.1"/>
    <property type="molecule type" value="Genomic_DNA"/>
</dbReference>
<evidence type="ECO:0000313" key="3">
    <source>
        <dbReference type="Proteomes" id="UP001497516"/>
    </source>
</evidence>
<accession>A0AAV2E3Q7</accession>
<sequence>MNAEEPKTYAEACKELVWRLSMNEETDALIANDTWDEVILAERKKAIDNKWVYKIKHKADGSIERHKSRLVVKGFTQVYGIDFLDTFSSVAKINSVKTLLAVAASQDWHIHQMDVFNAFLHDDLNEEVYMKPPPGVVVCEPRIVFKLKKSLYGLKQASRQWFAKLTASLLKNGFSQAASDYSMFIRRFQGECLWC</sequence>
<evidence type="ECO:0000313" key="2">
    <source>
        <dbReference type="EMBL" id="CAL1380288.1"/>
    </source>
</evidence>
<dbReference type="InterPro" id="IPR043502">
    <property type="entry name" value="DNA/RNA_pol_sf"/>
</dbReference>
<proteinExistence type="predicted"/>
<dbReference type="AlphaFoldDB" id="A0AAV2E3Q7"/>
<keyword evidence="3" id="KW-1185">Reference proteome</keyword>
<dbReference type="Proteomes" id="UP001497516">
    <property type="component" value="Chromosome 4"/>
</dbReference>
<organism evidence="2 3">
    <name type="scientific">Linum trigynum</name>
    <dbReference type="NCBI Taxonomy" id="586398"/>
    <lineage>
        <taxon>Eukaryota</taxon>
        <taxon>Viridiplantae</taxon>
        <taxon>Streptophyta</taxon>
        <taxon>Embryophyta</taxon>
        <taxon>Tracheophyta</taxon>
        <taxon>Spermatophyta</taxon>
        <taxon>Magnoliopsida</taxon>
        <taxon>eudicotyledons</taxon>
        <taxon>Gunneridae</taxon>
        <taxon>Pentapetalae</taxon>
        <taxon>rosids</taxon>
        <taxon>fabids</taxon>
        <taxon>Malpighiales</taxon>
        <taxon>Linaceae</taxon>
        <taxon>Linum</taxon>
    </lineage>
</organism>
<gene>
    <name evidence="2" type="ORF">LTRI10_LOCUS21742</name>
</gene>
<dbReference type="Pfam" id="PF07727">
    <property type="entry name" value="RVT_2"/>
    <property type="match status" value="1"/>
</dbReference>
<dbReference type="SUPFAM" id="SSF56672">
    <property type="entry name" value="DNA/RNA polymerases"/>
    <property type="match status" value="1"/>
</dbReference>
<evidence type="ECO:0000259" key="1">
    <source>
        <dbReference type="Pfam" id="PF07727"/>
    </source>
</evidence>
<name>A0AAV2E3Q7_9ROSI</name>